<feature type="compositionally biased region" description="Low complexity" evidence="1">
    <location>
        <begin position="79"/>
        <end position="89"/>
    </location>
</feature>
<organism evidence="4 5">
    <name type="scientific">Cynara cardunculus var. scolymus</name>
    <name type="common">Globe artichoke</name>
    <name type="synonym">Cynara scolymus</name>
    <dbReference type="NCBI Taxonomy" id="59895"/>
    <lineage>
        <taxon>Eukaryota</taxon>
        <taxon>Viridiplantae</taxon>
        <taxon>Streptophyta</taxon>
        <taxon>Embryophyta</taxon>
        <taxon>Tracheophyta</taxon>
        <taxon>Spermatophyta</taxon>
        <taxon>Magnoliopsida</taxon>
        <taxon>eudicotyledons</taxon>
        <taxon>Gunneridae</taxon>
        <taxon>Pentapetalae</taxon>
        <taxon>asterids</taxon>
        <taxon>campanulids</taxon>
        <taxon>Asterales</taxon>
        <taxon>Asteraceae</taxon>
        <taxon>Carduoideae</taxon>
        <taxon>Cardueae</taxon>
        <taxon>Carduinae</taxon>
        <taxon>Cynara</taxon>
    </lineage>
</organism>
<evidence type="ECO:0000313" key="4">
    <source>
        <dbReference type="EMBL" id="KVI12529.1"/>
    </source>
</evidence>
<feature type="transmembrane region" description="Helical" evidence="2">
    <location>
        <begin position="137"/>
        <end position="157"/>
    </location>
</feature>
<evidence type="ECO:0000256" key="1">
    <source>
        <dbReference type="SAM" id="MobiDB-lite"/>
    </source>
</evidence>
<dbReference type="STRING" id="59895.A0A103YNT8"/>
<feature type="region of interest" description="Disordered" evidence="1">
    <location>
        <begin position="54"/>
        <end position="93"/>
    </location>
</feature>
<gene>
    <name evidence="4" type="ORF">Ccrd_009063</name>
</gene>
<dbReference type="Proteomes" id="UP000243975">
    <property type="component" value="Unassembled WGS sequence"/>
</dbReference>
<evidence type="ECO:0000313" key="5">
    <source>
        <dbReference type="Proteomes" id="UP000243975"/>
    </source>
</evidence>
<keyword evidence="2" id="KW-1133">Transmembrane helix</keyword>
<evidence type="ECO:0000256" key="2">
    <source>
        <dbReference type="SAM" id="Phobius"/>
    </source>
</evidence>
<protein>
    <submittedName>
        <fullName evidence="4">Uncharacterized protein</fullName>
    </submittedName>
</protein>
<feature type="chain" id="PRO_5007119887" evidence="3">
    <location>
        <begin position="29"/>
        <end position="158"/>
    </location>
</feature>
<feature type="compositionally biased region" description="Pro residues" evidence="1">
    <location>
        <begin position="54"/>
        <end position="78"/>
    </location>
</feature>
<keyword evidence="3" id="KW-0732">Signal</keyword>
<keyword evidence="2" id="KW-0812">Transmembrane</keyword>
<dbReference type="EMBL" id="LEKV01000001">
    <property type="protein sequence ID" value="KVI12529.1"/>
    <property type="molecule type" value="Genomic_DNA"/>
</dbReference>
<keyword evidence="2" id="KW-0472">Membrane</keyword>
<comment type="caution">
    <text evidence="4">The sequence shown here is derived from an EMBL/GenBank/DDBJ whole genome shotgun (WGS) entry which is preliminary data.</text>
</comment>
<proteinExistence type="predicted"/>
<evidence type="ECO:0000256" key="3">
    <source>
        <dbReference type="SAM" id="SignalP"/>
    </source>
</evidence>
<keyword evidence="5" id="KW-1185">Reference proteome</keyword>
<dbReference type="PANTHER" id="PTHR37702:SF9">
    <property type="entry name" value="PROLINE-RICH FAMILY PROTEIN"/>
    <property type="match status" value="1"/>
</dbReference>
<reference evidence="4 5" key="1">
    <citation type="journal article" date="2016" name="Sci. Rep.">
        <title>The genome sequence of the outbreeding globe artichoke constructed de novo incorporating a phase-aware low-pass sequencing strategy of F1 progeny.</title>
        <authorList>
            <person name="Scaglione D."/>
            <person name="Reyes-Chin-Wo S."/>
            <person name="Acquadro A."/>
            <person name="Froenicke L."/>
            <person name="Portis E."/>
            <person name="Beitel C."/>
            <person name="Tirone M."/>
            <person name="Mauro R."/>
            <person name="Lo Monaco A."/>
            <person name="Mauromicale G."/>
            <person name="Faccioli P."/>
            <person name="Cattivelli L."/>
            <person name="Rieseberg L."/>
            <person name="Michelmore R."/>
            <person name="Lanteri S."/>
        </authorList>
    </citation>
    <scope>NUCLEOTIDE SEQUENCE [LARGE SCALE GENOMIC DNA]</scope>
    <source>
        <strain evidence="4">2C</strain>
    </source>
</reference>
<dbReference type="Gramene" id="KVI12529">
    <property type="protein sequence ID" value="KVI12529"/>
    <property type="gene ID" value="Ccrd_009063"/>
</dbReference>
<dbReference type="AlphaFoldDB" id="A0A103YNT8"/>
<feature type="signal peptide" evidence="3">
    <location>
        <begin position="1"/>
        <end position="28"/>
    </location>
</feature>
<dbReference type="OMA" id="MCDECEN"/>
<name>A0A103YNT8_CYNCS</name>
<dbReference type="PANTHER" id="PTHR37702">
    <property type="entry name" value="PROLINE-RICH FAMILY PROTEIN"/>
    <property type="match status" value="1"/>
</dbReference>
<sequence length="158" mass="17108">MAEFSPFSFILTLLIIAGTTNFPPPATARIASYSRDEASCTMCDECENPCQLSPPLPSPPPPVPSDTKCPPPPSPPPSSGGNSPSFVPYYSPPPPPATPAGGYGYTTPPPPNPILPYFPFYYYNPPPPGQNSLSLQLQINCFHMVFPFYFLIFLLLLV</sequence>
<accession>A0A103YNT8</accession>